<gene>
    <name evidence="12" type="ORF">ODALV1_LOCUS7204</name>
</gene>
<evidence type="ECO:0000259" key="11">
    <source>
        <dbReference type="PROSITE" id="PS51319"/>
    </source>
</evidence>
<reference evidence="12 13" key="1">
    <citation type="submission" date="2024-08" db="EMBL/GenBank/DDBJ databases">
        <authorList>
            <person name="Cucini C."/>
            <person name="Frati F."/>
        </authorList>
    </citation>
    <scope>NUCLEOTIDE SEQUENCE [LARGE SCALE GENOMIC DNA]</scope>
</reference>
<feature type="region of interest" description="Disordered" evidence="10">
    <location>
        <begin position="404"/>
        <end position="442"/>
    </location>
</feature>
<dbReference type="PANTHER" id="PTHR15201">
    <property type="entry name" value="CRSP70"/>
    <property type="match status" value="1"/>
</dbReference>
<evidence type="ECO:0000313" key="13">
    <source>
        <dbReference type="Proteomes" id="UP001642540"/>
    </source>
</evidence>
<evidence type="ECO:0000256" key="1">
    <source>
        <dbReference type="ARBA" id="ARBA00004123"/>
    </source>
</evidence>
<keyword evidence="4" id="KW-0805">Transcription regulation</keyword>
<comment type="subcellular location">
    <subcellularLocation>
        <location evidence="1 9">Nucleus</location>
    </subcellularLocation>
</comment>
<feature type="compositionally biased region" description="Basic and acidic residues" evidence="10">
    <location>
        <begin position="350"/>
        <end position="361"/>
    </location>
</feature>
<name>A0ABP1Q6Z0_9HEXA</name>
<comment type="caution">
    <text evidence="12">The sequence shown here is derived from an EMBL/GenBank/DDBJ whole genome shotgun (WGS) entry which is preliminary data.</text>
</comment>
<protein>
    <recommendedName>
        <fullName evidence="3">Mediator of RNA polymerase II transcription subunit 26</fullName>
    </recommendedName>
    <alternativeName>
        <fullName evidence="8">Mediator complex subunit 26</fullName>
    </alternativeName>
</protein>
<accession>A0ABP1Q6Z0</accession>
<feature type="region of interest" description="Disordered" evidence="10">
    <location>
        <begin position="534"/>
        <end position="583"/>
    </location>
</feature>
<feature type="compositionally biased region" description="Basic and acidic residues" evidence="10">
    <location>
        <begin position="368"/>
        <end position="382"/>
    </location>
</feature>
<evidence type="ECO:0000256" key="2">
    <source>
        <dbReference type="ARBA" id="ARBA00009681"/>
    </source>
</evidence>
<keyword evidence="5" id="KW-0010">Activator</keyword>
<keyword evidence="7 9" id="KW-0539">Nucleus</keyword>
<evidence type="ECO:0000313" key="12">
    <source>
        <dbReference type="EMBL" id="CAL8088909.1"/>
    </source>
</evidence>
<evidence type="ECO:0000256" key="7">
    <source>
        <dbReference type="ARBA" id="ARBA00023242"/>
    </source>
</evidence>
<dbReference type="SUPFAM" id="SSF47676">
    <property type="entry name" value="Conserved domain common to transcription factors TFIIS, elongin A, CRSP70"/>
    <property type="match status" value="1"/>
</dbReference>
<dbReference type="InterPro" id="IPR003617">
    <property type="entry name" value="TFIIS/CRSP70_N_sub"/>
</dbReference>
<dbReference type="InterPro" id="IPR042376">
    <property type="entry name" value="MED26"/>
</dbReference>
<dbReference type="CDD" id="cd00183">
    <property type="entry name" value="TFIIS_I"/>
    <property type="match status" value="1"/>
</dbReference>
<feature type="compositionally biased region" description="Polar residues" evidence="10">
    <location>
        <begin position="570"/>
        <end position="581"/>
    </location>
</feature>
<evidence type="ECO:0000256" key="8">
    <source>
        <dbReference type="ARBA" id="ARBA00031968"/>
    </source>
</evidence>
<dbReference type="Proteomes" id="UP001642540">
    <property type="component" value="Unassembled WGS sequence"/>
</dbReference>
<feature type="compositionally biased region" description="Low complexity" evidence="10">
    <location>
        <begin position="168"/>
        <end position="190"/>
    </location>
</feature>
<dbReference type="EMBL" id="CAXLJM020000023">
    <property type="protein sequence ID" value="CAL8088909.1"/>
    <property type="molecule type" value="Genomic_DNA"/>
</dbReference>
<feature type="region of interest" description="Disordered" evidence="10">
    <location>
        <begin position="265"/>
        <end position="391"/>
    </location>
</feature>
<evidence type="ECO:0000256" key="6">
    <source>
        <dbReference type="ARBA" id="ARBA00023163"/>
    </source>
</evidence>
<dbReference type="InterPro" id="IPR017923">
    <property type="entry name" value="TFIIS_N"/>
</dbReference>
<feature type="domain" description="TFIIS N-terminal" evidence="11">
    <location>
        <begin position="66"/>
        <end position="140"/>
    </location>
</feature>
<feature type="compositionally biased region" description="Low complexity" evidence="10">
    <location>
        <begin position="205"/>
        <end position="223"/>
    </location>
</feature>
<dbReference type="PROSITE" id="PS51319">
    <property type="entry name" value="TFIIS_N"/>
    <property type="match status" value="1"/>
</dbReference>
<feature type="compositionally biased region" description="Low complexity" evidence="10">
    <location>
        <begin position="620"/>
        <end position="632"/>
    </location>
</feature>
<dbReference type="SMART" id="SM00509">
    <property type="entry name" value="TFS2N"/>
    <property type="match status" value="1"/>
</dbReference>
<evidence type="ECO:0000256" key="5">
    <source>
        <dbReference type="ARBA" id="ARBA00023159"/>
    </source>
</evidence>
<organism evidence="12 13">
    <name type="scientific">Orchesella dallaii</name>
    <dbReference type="NCBI Taxonomy" id="48710"/>
    <lineage>
        <taxon>Eukaryota</taxon>
        <taxon>Metazoa</taxon>
        <taxon>Ecdysozoa</taxon>
        <taxon>Arthropoda</taxon>
        <taxon>Hexapoda</taxon>
        <taxon>Collembola</taxon>
        <taxon>Entomobryomorpha</taxon>
        <taxon>Entomobryoidea</taxon>
        <taxon>Orchesellidae</taxon>
        <taxon>Orchesellinae</taxon>
        <taxon>Orchesella</taxon>
    </lineage>
</organism>
<feature type="compositionally biased region" description="Basic and acidic residues" evidence="10">
    <location>
        <begin position="658"/>
        <end position="667"/>
    </location>
</feature>
<feature type="compositionally biased region" description="Polar residues" evidence="10">
    <location>
        <begin position="421"/>
        <end position="431"/>
    </location>
</feature>
<keyword evidence="6" id="KW-0804">Transcription</keyword>
<comment type="similarity">
    <text evidence="2">Belongs to the Mediator complex subunit 26 family.</text>
</comment>
<evidence type="ECO:0000256" key="9">
    <source>
        <dbReference type="PROSITE-ProRule" id="PRU00649"/>
    </source>
</evidence>
<keyword evidence="13" id="KW-1185">Reference proteome</keyword>
<dbReference type="InterPro" id="IPR035441">
    <property type="entry name" value="TFIIS/LEDGF_dom_sf"/>
</dbReference>
<feature type="compositionally biased region" description="Polar residues" evidence="10">
    <location>
        <begin position="309"/>
        <end position="318"/>
    </location>
</feature>
<evidence type="ECO:0000256" key="10">
    <source>
        <dbReference type="SAM" id="MobiDB-lite"/>
    </source>
</evidence>
<sequence length="765" mass="83746">MSNDEHFTIAETGQTETNKVLFANKGLGLVGSDTKLAPTTGNNSLQPTSFGLMQEEHQQEPYFLRQKLLEAVDAEYNVKDMSLILEVLGKLEVLPVTKEILESTRLGKTVNEFRRKVNDPLLAKRLKALVKKWRDAVLTDEPPRNHLSVNGTSSKVSERPGGNRHLPSLTSGYTSASSSPTLASSSRVSPACSYNSNSLSPRTGTVTNYSNSTSVNSSAVNRNGSSSIASRSPNCRNLQLPASSHVTLVSPSASTASPLLNSRHLVSPHKSRSPGGPSLSAFNSHTSNLSPLPSSQYQSSTLSSYSPNAETVSRTNAANKRYREPDDSPVSASTEPPSKKSRSGVNGTLDDPHLALDEISRDSYTSRGSDHSDGFTSKDHRFSLSAPSPATLSQVSVLSPSIPAIGTDSNVPSPANPLDAENTTASKSNSQPRKKRRKKETEDYDAIRVKIAQAQAEKAAKAAREIEIQNKDKESVTANPELLETRRRYLAGLAPEDKLANNVIVETYLKSQNELRAKMERDVLARRDWAESDFKGADGDTFNQHGVSLDKSKGFSKKDKKKQKKKQDGITENTPNANQFPSEAEILAKLPPLDPEILKEFANYEYDVTRSPLQPDDDSNNTNNRETESTNNLKSLSTIEVKPQKKIDWGDSDDDDDNHGKIGDGKSDVVLSQQIPVALESSTDISGSHIIGVEDVTDCNKIDLEPTPVREVNEADIESYIKDEVPNLNGNHDKDGQFREWHETLTVESYKSEPLHILPYTIIDF</sequence>
<feature type="region of interest" description="Disordered" evidence="10">
    <location>
        <begin position="609"/>
        <end position="667"/>
    </location>
</feature>
<evidence type="ECO:0000256" key="4">
    <source>
        <dbReference type="ARBA" id="ARBA00023015"/>
    </source>
</evidence>
<dbReference type="Pfam" id="PF08711">
    <property type="entry name" value="Med26"/>
    <property type="match status" value="1"/>
</dbReference>
<evidence type="ECO:0000256" key="3">
    <source>
        <dbReference type="ARBA" id="ARBA00019686"/>
    </source>
</evidence>
<feature type="compositionally biased region" description="Polar residues" evidence="10">
    <location>
        <begin position="192"/>
        <end position="204"/>
    </location>
</feature>
<feature type="compositionally biased region" description="Basic and acidic residues" evidence="10">
    <location>
        <begin position="548"/>
        <end position="557"/>
    </location>
</feature>
<dbReference type="Gene3D" id="1.20.930.10">
    <property type="entry name" value="Conserved domain common to transcription factors TFIIS, elongin A, CRSP70"/>
    <property type="match status" value="1"/>
</dbReference>
<feature type="compositionally biased region" description="Low complexity" evidence="10">
    <location>
        <begin position="287"/>
        <end position="308"/>
    </location>
</feature>
<feature type="region of interest" description="Disordered" evidence="10">
    <location>
        <begin position="141"/>
        <end position="236"/>
    </location>
</feature>
<feature type="compositionally biased region" description="Polar residues" evidence="10">
    <location>
        <begin position="224"/>
        <end position="236"/>
    </location>
</feature>
<proteinExistence type="inferred from homology"/>
<dbReference type="PANTHER" id="PTHR15201:SF1">
    <property type="entry name" value="MEDIATOR OF RNA POLYMERASE II TRANSCRIPTION SUBUNIT 26"/>
    <property type="match status" value="1"/>
</dbReference>